<dbReference type="SUPFAM" id="SSF56349">
    <property type="entry name" value="DNA breaking-rejoining enzymes"/>
    <property type="match status" value="1"/>
</dbReference>
<dbReference type="AlphaFoldDB" id="A0AAU2VFE6"/>
<dbReference type="PROSITE" id="PS51898">
    <property type="entry name" value="TYR_RECOMBINASE"/>
    <property type="match status" value="1"/>
</dbReference>
<proteinExistence type="predicted"/>
<protein>
    <submittedName>
        <fullName evidence="3">Tyrosine-type recombinase/integrase</fullName>
    </submittedName>
</protein>
<keyword evidence="1" id="KW-0233">DNA recombination</keyword>
<dbReference type="GO" id="GO:0003677">
    <property type="term" value="F:DNA binding"/>
    <property type="evidence" value="ECO:0007669"/>
    <property type="project" value="InterPro"/>
</dbReference>
<sequence length="734" mass="82749">MTVLHEHDVLPLHRPIRTDWAAWLTERLAPHWRPGEWDADRLLFTADPYNPRTRAFNCRVTACGALVEYPASRCEACRAVSARRGHPADFDATHVPFLPAIRQPNVGNDSRLGRGQFSLADLSETLRAEVLYGLQQRDDEDRSVQPATMRRIIRDLPPGLPSLLELDASFPVTHLPKTMHSLFDDLLLRIRRARVQHDGVDPTLEDVWDCALVGLLSAPNRRYPAASGHLDFRPIRQRWLREIAKEYGRAVRPTVAELRRTVNVTVLASNALLSRAAGESPHKLGLADMTCIVEAIQIARNPKDGSDYSPIQRRAMLGWWRRLVQYARLAGLMDDIPGGFALSPVLHGIEVVDTAEDESGRTIPEHVIAQLDQHLHLMAASSSYKHAGWQAGDFAAMYQEVYRIIRDTGRRPEEATSLKRECLQWIDGKPTLIYDNRKRRRHGRRLPISPETARHIQEWQKRRDSLPEMPGCEGWLFPAPGATRRTRVRYLTPHAFSSRIFRDWVDGVPELLDDRLDEDGTPVTYPRSEIIVYGLRHAYAQRHADAGTAIDVLCQLMDHRSLDVTMGYYTVSQERRRKAVETVAALATDRHGDPRGSTDPLAYELRSVAVPNGGCTEPSNVKAGGGHCRIRFQCAGCDFYEPDPSYRPALEQTIADLRADKEAALAMGAADWVLANFDHQLTAYAKVLADMDERLGSLSPEEQEAVEAASKELRKVRAAQAFFPGDTLEIRRHE</sequence>
<evidence type="ECO:0000256" key="1">
    <source>
        <dbReference type="ARBA" id="ARBA00023172"/>
    </source>
</evidence>
<dbReference type="GO" id="GO:0015074">
    <property type="term" value="P:DNA integration"/>
    <property type="evidence" value="ECO:0007669"/>
    <property type="project" value="InterPro"/>
</dbReference>
<dbReference type="InterPro" id="IPR002104">
    <property type="entry name" value="Integrase_catalytic"/>
</dbReference>
<organism evidence="3">
    <name type="scientific">Streptomyces sp. NBC_00003</name>
    <dbReference type="NCBI Taxonomy" id="2903608"/>
    <lineage>
        <taxon>Bacteria</taxon>
        <taxon>Bacillati</taxon>
        <taxon>Actinomycetota</taxon>
        <taxon>Actinomycetes</taxon>
        <taxon>Kitasatosporales</taxon>
        <taxon>Streptomycetaceae</taxon>
        <taxon>Streptomyces</taxon>
    </lineage>
</organism>
<feature type="domain" description="Tyr recombinase" evidence="2">
    <location>
        <begin position="362"/>
        <end position="582"/>
    </location>
</feature>
<dbReference type="InterPro" id="IPR011010">
    <property type="entry name" value="DNA_brk_join_enz"/>
</dbReference>
<dbReference type="EMBL" id="CP108318">
    <property type="protein sequence ID" value="WTW66242.1"/>
    <property type="molecule type" value="Genomic_DNA"/>
</dbReference>
<dbReference type="Gene3D" id="1.10.443.10">
    <property type="entry name" value="Intergrase catalytic core"/>
    <property type="match status" value="1"/>
</dbReference>
<dbReference type="Pfam" id="PF00589">
    <property type="entry name" value="Phage_integrase"/>
    <property type="match status" value="1"/>
</dbReference>
<name>A0AAU2VFE6_9ACTN</name>
<dbReference type="InterPro" id="IPR013762">
    <property type="entry name" value="Integrase-like_cat_sf"/>
</dbReference>
<accession>A0AAU2VFE6</accession>
<evidence type="ECO:0000259" key="2">
    <source>
        <dbReference type="PROSITE" id="PS51898"/>
    </source>
</evidence>
<gene>
    <name evidence="3" type="ORF">OG549_39630</name>
</gene>
<evidence type="ECO:0000313" key="3">
    <source>
        <dbReference type="EMBL" id="WTW66242.1"/>
    </source>
</evidence>
<dbReference type="GO" id="GO:0006310">
    <property type="term" value="P:DNA recombination"/>
    <property type="evidence" value="ECO:0007669"/>
    <property type="project" value="UniProtKB-KW"/>
</dbReference>
<reference evidence="3" key="1">
    <citation type="submission" date="2022-10" db="EMBL/GenBank/DDBJ databases">
        <title>The complete genomes of actinobacterial strains from the NBC collection.</title>
        <authorList>
            <person name="Joergensen T.S."/>
            <person name="Alvarez Arevalo M."/>
            <person name="Sterndorff E.B."/>
            <person name="Faurdal D."/>
            <person name="Vuksanovic O."/>
            <person name="Mourched A.-S."/>
            <person name="Charusanti P."/>
            <person name="Shaw S."/>
            <person name="Blin K."/>
            <person name="Weber T."/>
        </authorList>
    </citation>
    <scope>NUCLEOTIDE SEQUENCE</scope>
    <source>
        <strain evidence="3">NBC_00003</strain>
    </source>
</reference>